<dbReference type="GeneID" id="28855302"/>
<name>A0A179F2F7_METCM</name>
<sequence>MDHEEQFDDIRVVSIDAGTDEGADITIEYNTKRITVSIFASSTQDNAHTGTSVEDELIRLLNQAVDAADEDYEDLMNNALDRVLDLAGATFSDVAPRICASQQASTVLHAHLYPDTFDFRLQTIDRKVSISQISPDEMLCVPDTAPDPHFHTDFEPDDHLPFFSSDEIYILESFGSGNGTVSKVQVGSMDMLCKARRVGLGDIGLEQELKRLQMIRKAA</sequence>
<dbReference type="RefSeq" id="XP_018137601.1">
    <property type="nucleotide sequence ID" value="XM_018291308.1"/>
</dbReference>
<protein>
    <submittedName>
        <fullName evidence="1">Uncharacterized protein</fullName>
    </submittedName>
</protein>
<dbReference type="AlphaFoldDB" id="A0A179F2F7"/>
<comment type="caution">
    <text evidence="1">The sequence shown here is derived from an EMBL/GenBank/DDBJ whole genome shotgun (WGS) entry which is preliminary data.</text>
</comment>
<dbReference type="EMBL" id="LSBJ02000002">
    <property type="protein sequence ID" value="OAQ59608.1"/>
    <property type="molecule type" value="Genomic_DNA"/>
</dbReference>
<evidence type="ECO:0000313" key="1">
    <source>
        <dbReference type="EMBL" id="OAQ59608.1"/>
    </source>
</evidence>
<organism evidence="1 2">
    <name type="scientific">Pochonia chlamydosporia 170</name>
    <dbReference type="NCBI Taxonomy" id="1380566"/>
    <lineage>
        <taxon>Eukaryota</taxon>
        <taxon>Fungi</taxon>
        <taxon>Dikarya</taxon>
        <taxon>Ascomycota</taxon>
        <taxon>Pezizomycotina</taxon>
        <taxon>Sordariomycetes</taxon>
        <taxon>Hypocreomycetidae</taxon>
        <taxon>Hypocreales</taxon>
        <taxon>Clavicipitaceae</taxon>
        <taxon>Pochonia</taxon>
    </lineage>
</organism>
<accession>A0A179F2F7</accession>
<dbReference type="STRING" id="1380566.A0A179F2F7"/>
<evidence type="ECO:0000313" key="2">
    <source>
        <dbReference type="Proteomes" id="UP000078397"/>
    </source>
</evidence>
<proteinExistence type="predicted"/>
<keyword evidence="2" id="KW-1185">Reference proteome</keyword>
<reference evidence="1 2" key="1">
    <citation type="journal article" date="2016" name="PLoS Pathog.">
        <title>Biosynthesis of antibiotic leucinostatins in bio-control fungus Purpureocillium lilacinum and their inhibition on phytophthora revealed by genome mining.</title>
        <authorList>
            <person name="Wang G."/>
            <person name="Liu Z."/>
            <person name="Lin R."/>
            <person name="Li E."/>
            <person name="Mao Z."/>
            <person name="Ling J."/>
            <person name="Yang Y."/>
            <person name="Yin W.B."/>
            <person name="Xie B."/>
        </authorList>
    </citation>
    <scope>NUCLEOTIDE SEQUENCE [LARGE SCALE GENOMIC DNA]</scope>
    <source>
        <strain evidence="1">170</strain>
    </source>
</reference>
<dbReference type="KEGG" id="pchm:VFPPC_13533"/>
<gene>
    <name evidence="1" type="ORF">VFPPC_13533</name>
</gene>
<dbReference type="OrthoDB" id="4062651at2759"/>
<dbReference type="Proteomes" id="UP000078397">
    <property type="component" value="Unassembled WGS sequence"/>
</dbReference>